<keyword evidence="1" id="KW-0732">Signal</keyword>
<dbReference type="EMBL" id="CM001883">
    <property type="protein sequence ID" value="EOY09067.1"/>
    <property type="molecule type" value="Genomic_DNA"/>
</dbReference>
<dbReference type="AlphaFoldDB" id="A0A061EXC1"/>
<dbReference type="PROSITE" id="PS51257">
    <property type="entry name" value="PROKAR_LIPOPROTEIN"/>
    <property type="match status" value="1"/>
</dbReference>
<evidence type="ECO:0000256" key="1">
    <source>
        <dbReference type="SAM" id="SignalP"/>
    </source>
</evidence>
<organism evidence="2 3">
    <name type="scientific">Theobroma cacao</name>
    <name type="common">Cacao</name>
    <name type="synonym">Cocoa</name>
    <dbReference type="NCBI Taxonomy" id="3641"/>
    <lineage>
        <taxon>Eukaryota</taxon>
        <taxon>Viridiplantae</taxon>
        <taxon>Streptophyta</taxon>
        <taxon>Embryophyta</taxon>
        <taxon>Tracheophyta</taxon>
        <taxon>Spermatophyta</taxon>
        <taxon>Magnoliopsida</taxon>
        <taxon>eudicotyledons</taxon>
        <taxon>Gunneridae</taxon>
        <taxon>Pentapetalae</taxon>
        <taxon>rosids</taxon>
        <taxon>malvids</taxon>
        <taxon>Malvales</taxon>
        <taxon>Malvaceae</taxon>
        <taxon>Byttnerioideae</taxon>
        <taxon>Theobroma</taxon>
    </lineage>
</organism>
<protein>
    <submittedName>
        <fullName evidence="2">Uncharacterized protein</fullName>
    </submittedName>
</protein>
<evidence type="ECO:0000313" key="2">
    <source>
        <dbReference type="EMBL" id="EOY09067.1"/>
    </source>
</evidence>
<evidence type="ECO:0000313" key="3">
    <source>
        <dbReference type="Proteomes" id="UP000026915"/>
    </source>
</evidence>
<proteinExistence type="predicted"/>
<keyword evidence="3" id="KW-1185">Reference proteome</keyword>
<sequence length="93" mass="11124">MIKLWNFLSFSFSFFVACFPLKDRQPHNIFHCKNESSTRKIGNNFHWKPYFATWIGNNYLPFIFSTIPWAVKLKTCPFCSLLARVWFLLLNIL</sequence>
<reference evidence="2 3" key="1">
    <citation type="journal article" date="2013" name="Genome Biol.">
        <title>The genome sequence of the most widely cultivated cacao type and its use to identify candidate genes regulating pod color.</title>
        <authorList>
            <person name="Motamayor J.C."/>
            <person name="Mockaitis K."/>
            <person name="Schmutz J."/>
            <person name="Haiminen N."/>
            <person name="Iii D.L."/>
            <person name="Cornejo O."/>
            <person name="Findley S.D."/>
            <person name="Zheng P."/>
            <person name="Utro F."/>
            <person name="Royaert S."/>
            <person name="Saski C."/>
            <person name="Jenkins J."/>
            <person name="Podicheti R."/>
            <person name="Zhao M."/>
            <person name="Scheffler B.E."/>
            <person name="Stack J.C."/>
            <person name="Feltus F.A."/>
            <person name="Mustiga G.M."/>
            <person name="Amores F."/>
            <person name="Phillips W."/>
            <person name="Marelli J.P."/>
            <person name="May G.D."/>
            <person name="Shapiro H."/>
            <person name="Ma J."/>
            <person name="Bustamante C.D."/>
            <person name="Schnell R.J."/>
            <person name="Main D."/>
            <person name="Gilbert D."/>
            <person name="Parida L."/>
            <person name="Kuhn D.N."/>
        </authorList>
    </citation>
    <scope>NUCLEOTIDE SEQUENCE [LARGE SCALE GENOMIC DNA]</scope>
    <source>
        <strain evidence="3">cv. Matina 1-6</strain>
    </source>
</reference>
<feature type="chain" id="PRO_5001597898" evidence="1">
    <location>
        <begin position="19"/>
        <end position="93"/>
    </location>
</feature>
<dbReference type="Proteomes" id="UP000026915">
    <property type="component" value="Chromosome 5"/>
</dbReference>
<dbReference type="HOGENOM" id="CLU_2403964_0_0_1"/>
<name>A0A061EXC1_THECC</name>
<gene>
    <name evidence="2" type="ORF">TCM_024427</name>
</gene>
<dbReference type="Gramene" id="EOY09067">
    <property type="protein sequence ID" value="EOY09067"/>
    <property type="gene ID" value="TCM_024427"/>
</dbReference>
<accession>A0A061EXC1</accession>
<dbReference type="InParanoid" id="A0A061EXC1"/>
<feature type="signal peptide" evidence="1">
    <location>
        <begin position="1"/>
        <end position="18"/>
    </location>
</feature>